<keyword evidence="5 9" id="KW-0064">Aspartyl protease</keyword>
<evidence type="ECO:0000256" key="8">
    <source>
        <dbReference type="ARBA" id="ARBA00023136"/>
    </source>
</evidence>
<evidence type="ECO:0000256" key="5">
    <source>
        <dbReference type="ARBA" id="ARBA00022750"/>
    </source>
</evidence>
<comment type="pathway">
    <text evidence="9">Protein modification; lipoprotein biosynthesis (signal peptide cleavage).</text>
</comment>
<accession>A0ABP9NZK6</accession>
<reference evidence="12" key="1">
    <citation type="journal article" date="2019" name="Int. J. Syst. Evol. Microbiol.">
        <title>The Global Catalogue of Microorganisms (GCM) 10K type strain sequencing project: providing services to taxonomists for standard genome sequencing and annotation.</title>
        <authorList>
            <consortium name="The Broad Institute Genomics Platform"/>
            <consortium name="The Broad Institute Genome Sequencing Center for Infectious Disease"/>
            <person name="Wu L."/>
            <person name="Ma J."/>
        </authorList>
    </citation>
    <scope>NUCLEOTIDE SEQUENCE [LARGE SCALE GENOMIC DNA]</scope>
    <source>
        <strain evidence="12">JCM 18302</strain>
    </source>
</reference>
<feature type="active site" evidence="9">
    <location>
        <position position="158"/>
    </location>
</feature>
<comment type="subcellular location">
    <subcellularLocation>
        <location evidence="9">Cell membrane</location>
        <topology evidence="9">Multi-pass membrane protein</topology>
    </subcellularLocation>
</comment>
<dbReference type="PRINTS" id="PR00781">
    <property type="entry name" value="LIPOSIGPTASE"/>
</dbReference>
<feature type="transmembrane region" description="Helical" evidence="9">
    <location>
        <begin position="111"/>
        <end position="128"/>
    </location>
</feature>
<evidence type="ECO:0000256" key="1">
    <source>
        <dbReference type="ARBA" id="ARBA00006139"/>
    </source>
</evidence>
<comment type="similarity">
    <text evidence="1 9 10">Belongs to the peptidase A8 family.</text>
</comment>
<dbReference type="Proteomes" id="UP001500804">
    <property type="component" value="Unassembled WGS sequence"/>
</dbReference>
<keyword evidence="6 9" id="KW-0378">Hydrolase</keyword>
<dbReference type="InterPro" id="IPR001872">
    <property type="entry name" value="Peptidase_A8"/>
</dbReference>
<comment type="caution">
    <text evidence="9">Lacks conserved residue(s) required for the propagation of feature annotation.</text>
</comment>
<comment type="function">
    <text evidence="9">This protein specifically catalyzes the removal of signal peptides from prolipoproteins.</text>
</comment>
<evidence type="ECO:0000256" key="9">
    <source>
        <dbReference type="HAMAP-Rule" id="MF_00161"/>
    </source>
</evidence>
<evidence type="ECO:0000256" key="10">
    <source>
        <dbReference type="RuleBase" id="RU004181"/>
    </source>
</evidence>
<feature type="active site" evidence="9">
    <location>
        <position position="144"/>
    </location>
</feature>
<dbReference type="EC" id="3.4.23.36" evidence="9"/>
<feature type="transmembrane region" description="Helical" evidence="9">
    <location>
        <begin position="159"/>
        <end position="178"/>
    </location>
</feature>
<evidence type="ECO:0000256" key="4">
    <source>
        <dbReference type="ARBA" id="ARBA00022692"/>
    </source>
</evidence>
<dbReference type="PANTHER" id="PTHR33695">
    <property type="entry name" value="LIPOPROTEIN SIGNAL PEPTIDASE"/>
    <property type="match status" value="1"/>
</dbReference>
<dbReference type="Pfam" id="PF01252">
    <property type="entry name" value="Peptidase_A8"/>
    <property type="match status" value="1"/>
</dbReference>
<dbReference type="HAMAP" id="MF_00161">
    <property type="entry name" value="LspA"/>
    <property type="match status" value="1"/>
</dbReference>
<keyword evidence="12" id="KW-1185">Reference proteome</keyword>
<evidence type="ECO:0000313" key="11">
    <source>
        <dbReference type="EMBL" id="GAA5137555.1"/>
    </source>
</evidence>
<evidence type="ECO:0000256" key="2">
    <source>
        <dbReference type="ARBA" id="ARBA00022475"/>
    </source>
</evidence>
<evidence type="ECO:0000256" key="3">
    <source>
        <dbReference type="ARBA" id="ARBA00022670"/>
    </source>
</evidence>
<keyword evidence="8 9" id="KW-0472">Membrane</keyword>
<evidence type="ECO:0000256" key="7">
    <source>
        <dbReference type="ARBA" id="ARBA00022989"/>
    </source>
</evidence>
<dbReference type="RefSeq" id="WP_345611224.1">
    <property type="nucleotide sequence ID" value="NZ_BAABJO010000037.1"/>
</dbReference>
<keyword evidence="4 9" id="KW-0812">Transmembrane</keyword>
<sequence>MDRPSPEAGDQPTVATAAVREQQWTRSAPWIAAGIALAVLAVDQLSKAWAEATLRAGVRVPLLGDALGIKLIYNPGAAFSIGTGFTWIFTLAAAAAVGVGVWFTWRVRSRAWAICLGLLVGGATTHLLDRLFRPPSFGQGHVVDFIAYFDWFIGNVADIALFAGAVTLLVVSALGLALRPAPAARDRPAVGP</sequence>
<keyword evidence="7 9" id="KW-1133">Transmembrane helix</keyword>
<gene>
    <name evidence="11" type="primary">lspA_2</name>
    <name evidence="9" type="synonym">lspA</name>
    <name evidence="11" type="ORF">GCM10023320_70450</name>
</gene>
<comment type="catalytic activity">
    <reaction evidence="9">
        <text>Release of signal peptides from bacterial membrane prolipoproteins. Hydrolyzes -Xaa-Yaa-Zaa-|-(S,diacylglyceryl)Cys-, in which Xaa is hydrophobic (preferably Leu), and Yaa (Ala or Ser) and Zaa (Gly or Ala) have small, neutral side chains.</text>
        <dbReference type="EC" id="3.4.23.36"/>
    </reaction>
</comment>
<name>A0ABP9NZK6_9PSEU</name>
<keyword evidence="2 9" id="KW-1003">Cell membrane</keyword>
<proteinExistence type="inferred from homology"/>
<feature type="transmembrane region" description="Helical" evidence="9">
    <location>
        <begin position="84"/>
        <end position="104"/>
    </location>
</feature>
<comment type="caution">
    <text evidence="11">The sequence shown here is derived from an EMBL/GenBank/DDBJ whole genome shotgun (WGS) entry which is preliminary data.</text>
</comment>
<keyword evidence="3 9" id="KW-0645">Protease</keyword>
<dbReference type="EMBL" id="BAABJO010000037">
    <property type="protein sequence ID" value="GAA5137555.1"/>
    <property type="molecule type" value="Genomic_DNA"/>
</dbReference>
<evidence type="ECO:0000256" key="6">
    <source>
        <dbReference type="ARBA" id="ARBA00022801"/>
    </source>
</evidence>
<evidence type="ECO:0000313" key="12">
    <source>
        <dbReference type="Proteomes" id="UP001500804"/>
    </source>
</evidence>
<organism evidence="11 12">
    <name type="scientific">Pseudonocardia adelaidensis</name>
    <dbReference type="NCBI Taxonomy" id="648754"/>
    <lineage>
        <taxon>Bacteria</taxon>
        <taxon>Bacillati</taxon>
        <taxon>Actinomycetota</taxon>
        <taxon>Actinomycetes</taxon>
        <taxon>Pseudonocardiales</taxon>
        <taxon>Pseudonocardiaceae</taxon>
        <taxon>Pseudonocardia</taxon>
    </lineage>
</organism>
<dbReference type="PANTHER" id="PTHR33695:SF1">
    <property type="entry name" value="LIPOPROTEIN SIGNAL PEPTIDASE"/>
    <property type="match status" value="1"/>
</dbReference>
<protein>
    <recommendedName>
        <fullName evidence="9">Lipoprotein signal peptidase</fullName>
        <ecNumber evidence="9">3.4.23.36</ecNumber>
    </recommendedName>
    <alternativeName>
        <fullName evidence="9">Prolipoprotein signal peptidase</fullName>
    </alternativeName>
    <alternativeName>
        <fullName evidence="9">Signal peptidase II</fullName>
        <shortName evidence="9">SPase II</shortName>
    </alternativeName>
</protein>